<evidence type="ECO:0000259" key="2">
    <source>
        <dbReference type="SMART" id="SM01319"/>
    </source>
</evidence>
<feature type="domain" description="Tankyrase 1-binding protein C-terminal" evidence="2">
    <location>
        <begin position="1130"/>
        <end position="1296"/>
    </location>
</feature>
<evidence type="ECO:0000256" key="1">
    <source>
        <dbReference type="SAM" id="MobiDB-lite"/>
    </source>
</evidence>
<sequence length="1299" mass="140608">MNRLAGPQPYSGAATGGPLRRPSFTVRSPETPNGKGLSSPLVTGSEEEVPSAPPTPSRKGPVPFKVTPVPVATRPERFPGTTVEEILAKMDSREGPGSPDRAWLSPFCTDPSSRFGSKTFVAFRKRPSGEADGDPASEAPQMPRAAAGELGMGDDGHPVAEMSPPIAKASRPPGSPEGPDDSTVSPRSHEGPDFNPPPRDVGLRRSSEGVLRPPPTGQGLGELGGSLSALPRPGDLLSEPSLGSESGWSLSQSFEWTFPSRGARLPAFPPRSPIRETPDSGLSEEGESDGEAAAPGPPKDSRSEGPGSQQAEGAPCPGGPVTQQEAEGSAEEEEGEAQQDAPVSHSLLHVTEPGQHPAEPESPTEPSLTTAAPLDPAPLDPAAAADSACAGDGPKSLQGPGGPGQAEGPSQNPDHHADPGWLTELLASSGVHSSPENLLGWSRKDLCSEFGIGRPRQDSTFDWRHPGASRERNWPVETKQDQEFGTKSSWDSNHSDKDSAARESWSGDYRAAEPMGDTKLGCSDWSQSLGTGKNCPQDPDFSASTAEWGRGYGSTEELGSRQANWGSGLGTGHVRQLDKELRSGQPTWAGRYSSRDTEMKERELTPDWASKYSSQDAGNKDENLTLGWAGRSSTGDAGSPDRELSPSQPAWDRRYKPRDMESQDWEFSPSRPAWTREYRDTESQDREFSPSRLAWTGEIRDMESQDREFSPRRPAWTGEYRDMESQDQEFSPSRPAWDDRSSTRDMESQDQEFSPSRPAWDDRSSTRDMESQDQEFSPSRPAWDDRSSTRDMESQDQEFSPSRPAWDDRSSTRDMESQDQEFSPSRLAEASECSTRDLETQDREFTPSRAAGDSGCSTGDTETRNGEFSPSRSVWDDRSSTRDVEARGRELSPSGAARDGQHSSVTPREEEQGLVPARLSWPSESSIGQTWQVRVGEEDMPSSHRPEPPSQEPTWGSAHQQESHSCGSRDWELGAAECQNQFGVAGTEQVPDRCSASDGSMSGVLAQPQAGLHRDLSLDMDNARWSQDLDSWSVEPQDAEARRQEWASAFSARCAARSRDLGAGEQSVGGDTGAEHRVAPLLPEVASGIPAERGSEEQPSDHPDGERPSSWGEQQLSLTTPQPERSVEQGQEFPLLEDTELLDSSVLRCKASLGRKRQHRAPSLRPTTTEGESWIFRDSTEPRPAPAASSDEEAAEEPRSRRMRGSSSGRGVKVPLFPGLSASAIKAKLRGRNRSAEEGTGDSKGTPPKDPHVQRSKSCKIPGVSGKPPALPPKPEKSSGSEASPPHWLQALKLKRKKP</sequence>
<evidence type="ECO:0000313" key="4">
    <source>
        <dbReference type="Proteomes" id="UP000197619"/>
    </source>
</evidence>
<dbReference type="EMBL" id="MUZQ01000123">
    <property type="protein sequence ID" value="OWK57562.1"/>
    <property type="molecule type" value="Genomic_DNA"/>
</dbReference>
<feature type="compositionally biased region" description="Acidic residues" evidence="1">
    <location>
        <begin position="328"/>
        <end position="337"/>
    </location>
</feature>
<feature type="compositionally biased region" description="Basic residues" evidence="1">
    <location>
        <begin position="1153"/>
        <end position="1162"/>
    </location>
</feature>
<dbReference type="Pfam" id="PF15327">
    <property type="entry name" value="Tankyrase_bdg_C"/>
    <property type="match status" value="1"/>
</dbReference>
<feature type="region of interest" description="Disordered" evidence="1">
    <location>
        <begin position="1"/>
        <end position="81"/>
    </location>
</feature>
<feature type="compositionally biased region" description="Polar residues" evidence="1">
    <location>
        <begin position="855"/>
        <end position="872"/>
    </location>
</feature>
<feature type="compositionally biased region" description="Basic and acidic residues" evidence="1">
    <location>
        <begin position="782"/>
        <end position="793"/>
    </location>
</feature>
<feature type="compositionally biased region" description="Basic and acidic residues" evidence="1">
    <location>
        <begin position="698"/>
        <end position="711"/>
    </location>
</feature>
<keyword evidence="4" id="KW-1185">Reference proteome</keyword>
<feature type="region of interest" description="Disordered" evidence="1">
    <location>
        <begin position="1151"/>
        <end position="1299"/>
    </location>
</feature>
<feature type="compositionally biased region" description="Polar residues" evidence="1">
    <location>
        <begin position="952"/>
        <end position="966"/>
    </location>
</feature>
<gene>
    <name evidence="3" type="primary">TNKS1BP1</name>
    <name evidence="3" type="ORF">RLOC_00010149</name>
</gene>
<organism evidence="3 4">
    <name type="scientific">Lonchura striata</name>
    <name type="common">white-rumped munia</name>
    <dbReference type="NCBI Taxonomy" id="40157"/>
    <lineage>
        <taxon>Eukaryota</taxon>
        <taxon>Metazoa</taxon>
        <taxon>Chordata</taxon>
        <taxon>Craniata</taxon>
        <taxon>Vertebrata</taxon>
        <taxon>Euteleostomi</taxon>
        <taxon>Archelosauria</taxon>
        <taxon>Archosauria</taxon>
        <taxon>Dinosauria</taxon>
        <taxon>Saurischia</taxon>
        <taxon>Theropoda</taxon>
        <taxon>Coelurosauria</taxon>
        <taxon>Aves</taxon>
        <taxon>Neognathae</taxon>
        <taxon>Neoaves</taxon>
        <taxon>Telluraves</taxon>
        <taxon>Australaves</taxon>
        <taxon>Passeriformes</taxon>
        <taxon>Passeroidea</taxon>
        <taxon>Estrildidae</taxon>
        <taxon>Estrildinae</taxon>
        <taxon>Lonchura</taxon>
    </lineage>
</organism>
<feature type="compositionally biased region" description="Basic and acidic residues" evidence="1">
    <location>
        <begin position="874"/>
        <end position="890"/>
    </location>
</feature>
<feature type="compositionally biased region" description="Basic and acidic residues" evidence="1">
    <location>
        <begin position="935"/>
        <end position="947"/>
    </location>
</feature>
<proteinExistence type="predicted"/>
<feature type="compositionally biased region" description="Basic and acidic residues" evidence="1">
    <location>
        <begin position="593"/>
        <end position="605"/>
    </location>
</feature>
<dbReference type="Proteomes" id="UP000197619">
    <property type="component" value="Unassembled WGS sequence"/>
</dbReference>
<feature type="compositionally biased region" description="Polar residues" evidence="1">
    <location>
        <begin position="1111"/>
        <end position="1123"/>
    </location>
</feature>
<feature type="region of interest" description="Disordered" evidence="1">
    <location>
        <begin position="91"/>
        <end position="110"/>
    </location>
</feature>
<feature type="compositionally biased region" description="Basic and acidic residues" evidence="1">
    <location>
        <begin position="759"/>
        <end position="770"/>
    </location>
</feature>
<name>A0A218UW31_9PASE</name>
<dbReference type="GO" id="GO:0006302">
    <property type="term" value="P:double-strand break repair"/>
    <property type="evidence" value="ECO:0007669"/>
    <property type="project" value="TreeGrafter"/>
</dbReference>
<evidence type="ECO:0000313" key="3">
    <source>
        <dbReference type="EMBL" id="OWK57562.1"/>
    </source>
</evidence>
<comment type="caution">
    <text evidence="3">The sequence shown here is derived from an EMBL/GenBank/DDBJ whole genome shotgun (WGS) entry which is preliminary data.</text>
</comment>
<feature type="compositionally biased region" description="Basic and acidic residues" evidence="1">
    <location>
        <begin position="455"/>
        <end position="484"/>
    </location>
</feature>
<feature type="compositionally biased region" description="Basic and acidic residues" evidence="1">
    <location>
        <begin position="805"/>
        <end position="816"/>
    </location>
</feature>
<feature type="compositionally biased region" description="Basic and acidic residues" evidence="1">
    <location>
        <begin position="674"/>
        <end position="689"/>
    </location>
</feature>
<feature type="compositionally biased region" description="Basic and acidic residues" evidence="1">
    <location>
        <begin position="834"/>
        <end position="846"/>
    </location>
</feature>
<protein>
    <submittedName>
        <fullName evidence="3">Tankyrase-1-binding protein</fullName>
    </submittedName>
</protein>
<dbReference type="InterPro" id="IPR032764">
    <property type="entry name" value="Tankyrase-bd_C"/>
</dbReference>
<dbReference type="GO" id="GO:0071479">
    <property type="term" value="P:cellular response to ionizing radiation"/>
    <property type="evidence" value="ECO:0007669"/>
    <property type="project" value="TreeGrafter"/>
</dbReference>
<feature type="compositionally biased region" description="Low complexity" evidence="1">
    <location>
        <begin position="225"/>
        <end position="255"/>
    </location>
</feature>
<dbReference type="STRING" id="299123.ENSLSDP00000005483"/>
<dbReference type="GO" id="GO:0005634">
    <property type="term" value="C:nucleus"/>
    <property type="evidence" value="ECO:0007669"/>
    <property type="project" value="TreeGrafter"/>
</dbReference>
<feature type="compositionally biased region" description="Basic and acidic residues" evidence="1">
    <location>
        <begin position="736"/>
        <end position="747"/>
    </location>
</feature>
<feature type="compositionally biased region" description="Polar residues" evidence="1">
    <location>
        <begin position="922"/>
        <end position="932"/>
    </location>
</feature>
<feature type="region of interest" description="Disordered" evidence="1">
    <location>
        <begin position="989"/>
        <end position="1008"/>
    </location>
</feature>
<dbReference type="GO" id="GO:0000792">
    <property type="term" value="C:heterochromatin"/>
    <property type="evidence" value="ECO:0007669"/>
    <property type="project" value="TreeGrafter"/>
</dbReference>
<reference evidence="3 4" key="1">
    <citation type="submission" date="2017-05" db="EMBL/GenBank/DDBJ databases">
        <title>Genome of assembly of the Bengalese finch, Lonchura striata domestica.</title>
        <authorList>
            <person name="Colquitt B.M."/>
            <person name="Brainard M.S."/>
        </authorList>
    </citation>
    <scope>NUCLEOTIDE SEQUENCE [LARGE SCALE GENOMIC DNA]</scope>
    <source>
        <strain evidence="3">White83orange57</strain>
    </source>
</reference>
<feature type="region of interest" description="Disordered" evidence="1">
    <location>
        <begin position="120"/>
        <end position="970"/>
    </location>
</feature>
<dbReference type="PANTHER" id="PTHR22042">
    <property type="entry name" value="TANKYRASE 1 BINDING PROTEIN"/>
    <property type="match status" value="1"/>
</dbReference>
<accession>A0A218UW31</accession>
<feature type="compositionally biased region" description="Basic and acidic residues" evidence="1">
    <location>
        <begin position="1093"/>
        <end position="1107"/>
    </location>
</feature>
<dbReference type="InterPro" id="IPR040006">
    <property type="entry name" value="TNKS1BP1-like"/>
</dbReference>
<dbReference type="SMART" id="SM01319">
    <property type="entry name" value="Tankyrase_bdg_C"/>
    <property type="match status" value="1"/>
</dbReference>
<dbReference type="PANTHER" id="PTHR22042:SF2">
    <property type="entry name" value="182 KDA TANKYRASE-1-BINDING PROTEIN"/>
    <property type="match status" value="1"/>
</dbReference>
<feature type="compositionally biased region" description="Basic and acidic residues" evidence="1">
    <location>
        <begin position="651"/>
        <end position="661"/>
    </location>
</feature>
<feature type="region of interest" description="Disordered" evidence="1">
    <location>
        <begin position="1059"/>
        <end position="1136"/>
    </location>
</feature>